<dbReference type="AlphaFoldDB" id="A0A4U1GGX7"/>
<evidence type="ECO:0000313" key="3">
    <source>
        <dbReference type="Proteomes" id="UP000309594"/>
    </source>
</evidence>
<evidence type="ECO:0000313" key="2">
    <source>
        <dbReference type="EMBL" id="TKC62260.1"/>
    </source>
</evidence>
<name>A0A4U1GGX7_9SPHI</name>
<organism evidence="2 3">
    <name type="scientific">Pedobacter hiemivivus</name>
    <dbReference type="NCBI Taxonomy" id="2530454"/>
    <lineage>
        <taxon>Bacteria</taxon>
        <taxon>Pseudomonadati</taxon>
        <taxon>Bacteroidota</taxon>
        <taxon>Sphingobacteriia</taxon>
        <taxon>Sphingobacteriales</taxon>
        <taxon>Sphingobacteriaceae</taxon>
        <taxon>Pedobacter</taxon>
    </lineage>
</organism>
<dbReference type="Proteomes" id="UP000309594">
    <property type="component" value="Unassembled WGS sequence"/>
</dbReference>
<gene>
    <name evidence="2" type="ORF">FBD94_08540</name>
</gene>
<dbReference type="PROSITE" id="PS51257">
    <property type="entry name" value="PROKAR_LIPOPROTEIN"/>
    <property type="match status" value="1"/>
</dbReference>
<evidence type="ECO:0000256" key="1">
    <source>
        <dbReference type="SAM" id="SignalP"/>
    </source>
</evidence>
<feature type="chain" id="PRO_5020508039" description="VCBS repeat-containing protein" evidence="1">
    <location>
        <begin position="22"/>
        <end position="207"/>
    </location>
</feature>
<accession>A0A4U1GGX7</accession>
<reference evidence="2 3" key="1">
    <citation type="submission" date="2019-04" db="EMBL/GenBank/DDBJ databases">
        <title>Pedobacter sp. RP-1-16 sp. nov., isolated from Arctic soil.</title>
        <authorList>
            <person name="Dahal R.H."/>
            <person name="Kim D.-U."/>
        </authorList>
    </citation>
    <scope>NUCLEOTIDE SEQUENCE [LARGE SCALE GENOMIC DNA]</scope>
    <source>
        <strain evidence="2 3">RP-1-16</strain>
    </source>
</reference>
<evidence type="ECO:0008006" key="4">
    <source>
        <dbReference type="Google" id="ProtNLM"/>
    </source>
</evidence>
<sequence>MKQITNLFPHALLLAGTLLLASCGPQTNEKVAPAKEDAAAITKATGQFRFYKDLSVKPGLNFEVVSWGKGVDSIGGFLVLMSDSVRNNYKTLSGERRGVITDAWNMDMDNDGNPEIYIELLSKKNVLDLNVYEYAGGDFRKISFPPLSSNSKKSYAGNDKFIIKNGDLFRTFPLVNPKDTTIKAGDIKTLVYHLSGNSFSVNEVKVE</sequence>
<feature type="signal peptide" evidence="1">
    <location>
        <begin position="1"/>
        <end position="21"/>
    </location>
</feature>
<dbReference type="EMBL" id="SWDX01000003">
    <property type="protein sequence ID" value="TKC62260.1"/>
    <property type="molecule type" value="Genomic_DNA"/>
</dbReference>
<protein>
    <recommendedName>
        <fullName evidence="4">VCBS repeat-containing protein</fullName>
    </recommendedName>
</protein>
<comment type="caution">
    <text evidence="2">The sequence shown here is derived from an EMBL/GenBank/DDBJ whole genome shotgun (WGS) entry which is preliminary data.</text>
</comment>
<dbReference type="RefSeq" id="WP_136879899.1">
    <property type="nucleotide sequence ID" value="NZ_SWDX01000003.1"/>
</dbReference>
<keyword evidence="1" id="KW-0732">Signal</keyword>
<proteinExistence type="predicted"/>